<dbReference type="InterPro" id="IPR009169">
    <property type="entry name" value="Calreticulin"/>
</dbReference>
<dbReference type="EMBL" id="AMQN01007411">
    <property type="status" value="NOT_ANNOTATED_CDS"/>
    <property type="molecule type" value="Genomic_DNA"/>
</dbReference>
<evidence type="ECO:0000256" key="4">
    <source>
        <dbReference type="ARBA" id="ARBA00022723"/>
    </source>
</evidence>
<protein>
    <recommendedName>
        <fullName evidence="3 13">Calreticulin</fullName>
    </recommendedName>
</protein>
<feature type="compositionally biased region" description="Basic and acidic residues" evidence="17">
    <location>
        <begin position="228"/>
        <end position="249"/>
    </location>
</feature>
<dbReference type="HOGENOM" id="CLU_018224_0_2_1"/>
<dbReference type="InterPro" id="IPR018124">
    <property type="entry name" value="Calret/calnex_CS"/>
</dbReference>
<evidence type="ECO:0000256" key="11">
    <source>
        <dbReference type="ARBA" id="ARBA00023157"/>
    </source>
</evidence>
<evidence type="ECO:0000256" key="5">
    <source>
        <dbReference type="ARBA" id="ARBA00022729"/>
    </source>
</evidence>
<dbReference type="InterPro" id="IPR009033">
    <property type="entry name" value="Calreticulin/calnexin_P_dom_sf"/>
</dbReference>
<feature type="binding site" evidence="14">
    <location>
        <position position="133"/>
    </location>
    <ligand>
        <name>an alpha-D-glucoside</name>
        <dbReference type="ChEBI" id="CHEBI:22390"/>
    </ligand>
</feature>
<dbReference type="GO" id="GO:0005788">
    <property type="term" value="C:endoplasmic reticulum lumen"/>
    <property type="evidence" value="ECO:0007669"/>
    <property type="project" value="UniProtKB-SubCell"/>
</dbReference>
<feature type="region of interest" description="Disordered" evidence="17">
    <location>
        <begin position="339"/>
        <end position="408"/>
    </location>
</feature>
<keyword evidence="20" id="KW-1185">Reference proteome</keyword>
<evidence type="ECO:0000256" key="2">
    <source>
        <dbReference type="ARBA" id="ARBA00010983"/>
    </source>
</evidence>
<keyword evidence="5 16" id="KW-0732">Signal</keyword>
<evidence type="ECO:0000256" key="10">
    <source>
        <dbReference type="ARBA" id="ARBA00022837"/>
    </source>
</evidence>
<dbReference type="OMA" id="KRDEICA"/>
<evidence type="ECO:0000256" key="16">
    <source>
        <dbReference type="RuleBase" id="RU362126"/>
    </source>
</evidence>
<organism evidence="18">
    <name type="scientific">Capitella teleta</name>
    <name type="common">Polychaete worm</name>
    <dbReference type="NCBI Taxonomy" id="283909"/>
    <lineage>
        <taxon>Eukaryota</taxon>
        <taxon>Metazoa</taxon>
        <taxon>Spiralia</taxon>
        <taxon>Lophotrochozoa</taxon>
        <taxon>Annelida</taxon>
        <taxon>Polychaeta</taxon>
        <taxon>Sedentaria</taxon>
        <taxon>Scolecida</taxon>
        <taxon>Capitellidae</taxon>
        <taxon>Capitella</taxon>
    </lineage>
</organism>
<feature type="compositionally biased region" description="Basic and acidic residues" evidence="17">
    <location>
        <begin position="205"/>
        <end position="215"/>
    </location>
</feature>
<keyword evidence="4" id="KW-0479">Metal-binding</keyword>
<feature type="region of interest" description="Disordered" evidence="17">
    <location>
        <begin position="200"/>
        <end position="253"/>
    </location>
</feature>
<feature type="binding site" evidence="14">
    <location>
        <position position="315"/>
    </location>
    <ligand>
        <name>an alpha-D-glucoside</name>
        <dbReference type="ChEBI" id="CHEBI:22390"/>
    </ligand>
</feature>
<reference evidence="20" key="1">
    <citation type="submission" date="2012-12" db="EMBL/GenBank/DDBJ databases">
        <authorList>
            <person name="Hellsten U."/>
            <person name="Grimwood J."/>
            <person name="Chapman J.A."/>
            <person name="Shapiro H."/>
            <person name="Aerts A."/>
            <person name="Otillar R.P."/>
            <person name="Terry A.Y."/>
            <person name="Boore J.L."/>
            <person name="Simakov O."/>
            <person name="Marletaz F."/>
            <person name="Cho S.-J."/>
            <person name="Edsinger-Gonzales E."/>
            <person name="Havlak P."/>
            <person name="Kuo D.-H."/>
            <person name="Larsson T."/>
            <person name="Lv J."/>
            <person name="Arendt D."/>
            <person name="Savage R."/>
            <person name="Osoegawa K."/>
            <person name="de Jong P."/>
            <person name="Lindberg D.R."/>
            <person name="Seaver E.C."/>
            <person name="Weisblat D.A."/>
            <person name="Putnam N.H."/>
            <person name="Grigoriev I.V."/>
            <person name="Rokhsar D.S."/>
        </authorList>
    </citation>
    <scope>NUCLEOTIDE SEQUENCE</scope>
    <source>
        <strain evidence="20">I ESC-2004</strain>
    </source>
</reference>
<feature type="compositionally biased region" description="Acidic residues" evidence="17">
    <location>
        <begin position="216"/>
        <end position="227"/>
    </location>
</feature>
<dbReference type="EMBL" id="KB300643">
    <property type="protein sequence ID" value="ELU06446.1"/>
    <property type="molecule type" value="Genomic_DNA"/>
</dbReference>
<sequence>MLAIAVLCCLAVSAIADPAVYFQEDFSDGWEDRWVQSEHKADLGKFVLSHGKFYGDAEKDNGIQTSQDARFYALSAKFDKPFSNEGKTFVVQFTVKHEQSIDCGGGYVKIFPSDVDQKDMHGESPYNIMFGPDICGPGTKKVHVIFTYKGKNLLIKKDIRCKDDVFTHLYTLIVRPDNTYEVKIDNKKVESGSLEEDWDFLQPKTIKDPNAKKPEDYDERETIDDPEDVKPEEWDQPEHIADPDAKKPDDWDDEMDGEWEPPMVDNPEYKGEWKPKQIPNPSYQGKWVHPEIDNPDYEADDSLYKYADFGVIGFDLWQVKAGTIFDNVLLTDDEALAEKVGEETWGASKDAEKAMKDAQDEEEKAAREEEEKRRKEEEGDDEDELPMEDMEDLEDDEDMEEEQEHDEL</sequence>
<keyword evidence="9" id="KW-0862">Zinc</keyword>
<reference evidence="19" key="3">
    <citation type="submission" date="2015-06" db="UniProtKB">
        <authorList>
            <consortium name="EnsemblMetazoa"/>
        </authorList>
    </citation>
    <scope>IDENTIFICATION</scope>
</reference>
<dbReference type="FunCoup" id="R7USR3">
    <property type="interactions" value="1722"/>
</dbReference>
<keyword evidence="10" id="KW-0106">Calcium</keyword>
<feature type="compositionally biased region" description="Acidic residues" evidence="17">
    <location>
        <begin position="378"/>
        <end position="408"/>
    </location>
</feature>
<dbReference type="Proteomes" id="UP000014760">
    <property type="component" value="Unassembled WGS sequence"/>
</dbReference>
<evidence type="ECO:0000256" key="13">
    <source>
        <dbReference type="PIRNR" id="PIRNR002356"/>
    </source>
</evidence>
<dbReference type="PROSITE" id="PS00805">
    <property type="entry name" value="CALRETICULIN_REPEAT"/>
    <property type="match status" value="1"/>
</dbReference>
<dbReference type="PROSITE" id="PS00803">
    <property type="entry name" value="CALRETICULIN_1"/>
    <property type="match status" value="1"/>
</dbReference>
<dbReference type="GO" id="GO:0030246">
    <property type="term" value="F:carbohydrate binding"/>
    <property type="evidence" value="ECO:0007669"/>
    <property type="project" value="UniProtKB-KW"/>
</dbReference>
<reference evidence="18 20" key="2">
    <citation type="journal article" date="2013" name="Nature">
        <title>Insights into bilaterian evolution from three spiralian genomes.</title>
        <authorList>
            <person name="Simakov O."/>
            <person name="Marletaz F."/>
            <person name="Cho S.J."/>
            <person name="Edsinger-Gonzales E."/>
            <person name="Havlak P."/>
            <person name="Hellsten U."/>
            <person name="Kuo D.H."/>
            <person name="Larsson T."/>
            <person name="Lv J."/>
            <person name="Arendt D."/>
            <person name="Savage R."/>
            <person name="Osoegawa K."/>
            <person name="de Jong P."/>
            <person name="Grimwood J."/>
            <person name="Chapman J.A."/>
            <person name="Shapiro H."/>
            <person name="Aerts A."/>
            <person name="Otillar R.P."/>
            <person name="Terry A.Y."/>
            <person name="Boore J.L."/>
            <person name="Grigoriev I.V."/>
            <person name="Lindberg D.R."/>
            <person name="Seaver E.C."/>
            <person name="Weisblat D.A."/>
            <person name="Putnam N.H."/>
            <person name="Rokhsar D.S."/>
        </authorList>
    </citation>
    <scope>NUCLEOTIDE SEQUENCE</scope>
    <source>
        <strain evidence="18 20">I ESC-2004</strain>
    </source>
</reference>
<dbReference type="GO" id="GO:0051082">
    <property type="term" value="F:unfolded protein binding"/>
    <property type="evidence" value="ECO:0007669"/>
    <property type="project" value="InterPro"/>
</dbReference>
<dbReference type="InterPro" id="IPR013320">
    <property type="entry name" value="ConA-like_dom_sf"/>
</dbReference>
<evidence type="ECO:0000313" key="19">
    <source>
        <dbReference type="EnsemblMetazoa" id="CapteP21877"/>
    </source>
</evidence>
<evidence type="ECO:0000256" key="15">
    <source>
        <dbReference type="PIRSR" id="PIRSR002356-3"/>
    </source>
</evidence>
<dbReference type="GO" id="GO:0005789">
    <property type="term" value="C:endoplasmic reticulum membrane"/>
    <property type="evidence" value="ECO:0007669"/>
    <property type="project" value="TreeGrafter"/>
</dbReference>
<dbReference type="PIRSF" id="PIRSF002356">
    <property type="entry name" value="Calreticulin"/>
    <property type="match status" value="1"/>
</dbReference>
<dbReference type="PRINTS" id="PR00626">
    <property type="entry name" value="CALRETICULIN"/>
</dbReference>
<dbReference type="OrthoDB" id="1938156at2759"/>
<keyword evidence="8 13" id="KW-0256">Endoplasmic reticulum</keyword>
<feature type="binding site" evidence="14">
    <location>
        <position position="107"/>
    </location>
    <ligand>
        <name>an alpha-D-glucoside</name>
        <dbReference type="ChEBI" id="CHEBI:22390"/>
    </ligand>
</feature>
<feature type="binding site" evidence="14">
    <location>
        <position position="126"/>
    </location>
    <ligand>
        <name>an alpha-D-glucoside</name>
        <dbReference type="ChEBI" id="CHEBI:22390"/>
    </ligand>
</feature>
<name>R7USR3_CAPTE</name>
<dbReference type="PANTHER" id="PTHR11073:SF2">
    <property type="entry name" value="CALRETICULIN"/>
    <property type="match status" value="1"/>
</dbReference>
<evidence type="ECO:0000256" key="12">
    <source>
        <dbReference type="ARBA" id="ARBA00023186"/>
    </source>
</evidence>
<dbReference type="EnsemblMetazoa" id="CapteT21877">
    <property type="protein sequence ID" value="CapteP21877"/>
    <property type="gene ID" value="CapteG21877"/>
</dbReference>
<evidence type="ECO:0000256" key="14">
    <source>
        <dbReference type="PIRSR" id="PIRSR002356-1"/>
    </source>
</evidence>
<evidence type="ECO:0000256" key="1">
    <source>
        <dbReference type="ARBA" id="ARBA00004319"/>
    </source>
</evidence>
<dbReference type="Gene3D" id="2.10.250.10">
    <property type="entry name" value="Calreticulin/calnexin, P domain"/>
    <property type="match status" value="1"/>
</dbReference>
<dbReference type="FunFam" id="2.60.120.200:FF:000122">
    <property type="entry name" value="Calreticulin 3"/>
    <property type="match status" value="1"/>
</dbReference>
<dbReference type="GO" id="GO:0006457">
    <property type="term" value="P:protein folding"/>
    <property type="evidence" value="ECO:0007669"/>
    <property type="project" value="InterPro"/>
</dbReference>
<evidence type="ECO:0000256" key="3">
    <source>
        <dbReference type="ARBA" id="ARBA00015837"/>
    </source>
</evidence>
<accession>R7USR3</accession>
<dbReference type="GO" id="GO:0005509">
    <property type="term" value="F:calcium ion binding"/>
    <property type="evidence" value="ECO:0007669"/>
    <property type="project" value="InterPro"/>
</dbReference>
<dbReference type="AlphaFoldDB" id="R7USR3"/>
<dbReference type="Gene3D" id="2.60.120.200">
    <property type="match status" value="1"/>
</dbReference>
<evidence type="ECO:0000256" key="17">
    <source>
        <dbReference type="SAM" id="MobiDB-lite"/>
    </source>
</evidence>
<keyword evidence="7" id="KW-0677">Repeat</keyword>
<keyword evidence="11 15" id="KW-1015">Disulfide bond</keyword>
<dbReference type="PANTHER" id="PTHR11073">
    <property type="entry name" value="CALRETICULIN AND CALNEXIN"/>
    <property type="match status" value="1"/>
</dbReference>
<dbReference type="SUPFAM" id="SSF49899">
    <property type="entry name" value="Concanavalin A-like lectins/glucanases"/>
    <property type="match status" value="1"/>
</dbReference>
<dbReference type="SUPFAM" id="SSF63887">
    <property type="entry name" value="P-domain of calnexin/calreticulin"/>
    <property type="match status" value="1"/>
</dbReference>
<dbReference type="Pfam" id="PF00262">
    <property type="entry name" value="Calreticulin"/>
    <property type="match status" value="2"/>
</dbReference>
<evidence type="ECO:0000256" key="8">
    <source>
        <dbReference type="ARBA" id="ARBA00022824"/>
    </source>
</evidence>
<dbReference type="GO" id="GO:0036503">
    <property type="term" value="P:ERAD pathway"/>
    <property type="evidence" value="ECO:0007669"/>
    <property type="project" value="TreeGrafter"/>
</dbReference>
<feature type="disulfide bond" evidence="15">
    <location>
        <begin position="103"/>
        <end position="135"/>
    </location>
</feature>
<evidence type="ECO:0000256" key="7">
    <source>
        <dbReference type="ARBA" id="ARBA00022737"/>
    </source>
</evidence>
<dbReference type="FunFam" id="2.10.250.10:FF:000002">
    <property type="entry name" value="Calreticulin"/>
    <property type="match status" value="1"/>
</dbReference>
<dbReference type="STRING" id="283909.R7USR3"/>
<feature type="signal peptide" evidence="16">
    <location>
        <begin position="1"/>
        <end position="16"/>
    </location>
</feature>
<comment type="subcellular location">
    <subcellularLocation>
        <location evidence="1 13">Endoplasmic reticulum lumen</location>
    </subcellularLocation>
</comment>
<evidence type="ECO:0000256" key="6">
    <source>
        <dbReference type="ARBA" id="ARBA00022734"/>
    </source>
</evidence>
<dbReference type="InterPro" id="IPR001580">
    <property type="entry name" value="Calret/calnex"/>
</dbReference>
<evidence type="ECO:0000313" key="18">
    <source>
        <dbReference type="EMBL" id="ELU06446.1"/>
    </source>
</evidence>
<feature type="binding site" evidence="14">
    <location>
        <position position="109"/>
    </location>
    <ligand>
        <name>an alpha-D-glucoside</name>
        <dbReference type="ChEBI" id="CHEBI:22390"/>
    </ligand>
</feature>
<keyword evidence="12 13" id="KW-0143">Chaperone</keyword>
<proteinExistence type="inferred from homology"/>
<gene>
    <name evidence="18" type="ORF">CAPTEDRAFT_21877</name>
</gene>
<comment type="similarity">
    <text evidence="2 13 16">Belongs to the calreticulin family.</text>
</comment>
<keyword evidence="6" id="KW-0430">Lectin</keyword>
<feature type="compositionally biased region" description="Basic and acidic residues" evidence="17">
    <location>
        <begin position="349"/>
        <end position="377"/>
    </location>
</feature>
<dbReference type="PROSITE" id="PS00804">
    <property type="entry name" value="CALRETICULIN_2"/>
    <property type="match status" value="1"/>
</dbReference>
<evidence type="ECO:0000313" key="20">
    <source>
        <dbReference type="Proteomes" id="UP000014760"/>
    </source>
</evidence>
<feature type="chain" id="PRO_5010896882" description="Calreticulin" evidence="16">
    <location>
        <begin position="17"/>
        <end position="408"/>
    </location>
</feature>
<evidence type="ECO:0000256" key="9">
    <source>
        <dbReference type="ARBA" id="ARBA00022833"/>
    </source>
</evidence>